<protein>
    <submittedName>
        <fullName evidence="1">Uncharacterized protein</fullName>
    </submittedName>
</protein>
<comment type="caution">
    <text evidence="1">The sequence shown here is derived from an EMBL/GenBank/DDBJ whole genome shotgun (WGS) entry which is preliminary data.</text>
</comment>
<reference evidence="1" key="1">
    <citation type="submission" date="2016-11" db="EMBL/GenBank/DDBJ databases">
        <title>The genome of Nicotiana attenuata.</title>
        <authorList>
            <person name="Xu S."/>
            <person name="Brockmoeller T."/>
            <person name="Gaquerel E."/>
            <person name="Navarro A."/>
            <person name="Kuhl H."/>
            <person name="Gase K."/>
            <person name="Ling Z."/>
            <person name="Zhou W."/>
            <person name="Kreitzer C."/>
            <person name="Stanke M."/>
            <person name="Tang H."/>
            <person name="Lyons E."/>
            <person name="Pandey P."/>
            <person name="Pandey S.P."/>
            <person name="Timmermann B."/>
            <person name="Baldwin I.T."/>
        </authorList>
    </citation>
    <scope>NUCLEOTIDE SEQUENCE [LARGE SCALE GENOMIC DNA]</scope>
    <source>
        <strain evidence="1">UT</strain>
    </source>
</reference>
<dbReference type="AlphaFoldDB" id="A0A314KWV6"/>
<organism evidence="1 2">
    <name type="scientific">Nicotiana attenuata</name>
    <name type="common">Coyote tobacco</name>
    <dbReference type="NCBI Taxonomy" id="49451"/>
    <lineage>
        <taxon>Eukaryota</taxon>
        <taxon>Viridiplantae</taxon>
        <taxon>Streptophyta</taxon>
        <taxon>Embryophyta</taxon>
        <taxon>Tracheophyta</taxon>
        <taxon>Spermatophyta</taxon>
        <taxon>Magnoliopsida</taxon>
        <taxon>eudicotyledons</taxon>
        <taxon>Gunneridae</taxon>
        <taxon>Pentapetalae</taxon>
        <taxon>asterids</taxon>
        <taxon>lamiids</taxon>
        <taxon>Solanales</taxon>
        <taxon>Solanaceae</taxon>
        <taxon>Nicotianoideae</taxon>
        <taxon>Nicotianeae</taxon>
        <taxon>Nicotiana</taxon>
    </lineage>
</organism>
<keyword evidence="2" id="KW-1185">Reference proteome</keyword>
<evidence type="ECO:0000313" key="1">
    <source>
        <dbReference type="EMBL" id="OIT33174.1"/>
    </source>
</evidence>
<dbReference type="Proteomes" id="UP000187609">
    <property type="component" value="Unassembled WGS sequence"/>
</dbReference>
<accession>A0A314KWV6</accession>
<dbReference type="EMBL" id="MJEQ01000926">
    <property type="protein sequence ID" value="OIT33174.1"/>
    <property type="molecule type" value="Genomic_DNA"/>
</dbReference>
<name>A0A314KWV6_NICAT</name>
<proteinExistence type="predicted"/>
<dbReference type="Gramene" id="OIT33174">
    <property type="protein sequence ID" value="OIT33174"/>
    <property type="gene ID" value="A4A49_07143"/>
</dbReference>
<gene>
    <name evidence="1" type="ORF">A4A49_07143</name>
</gene>
<sequence>MFEYMALHLNLRAIPKGFLTRTYPCKAIRLLIQLTGKSIAGCQATTLSYGNTNEPKVTLLSKLYKNCALHGATRLEHD</sequence>
<evidence type="ECO:0000313" key="2">
    <source>
        <dbReference type="Proteomes" id="UP000187609"/>
    </source>
</evidence>